<proteinExistence type="predicted"/>
<sequence length="103" mass="12657">MNSKWLKIFLLLMIMIYLFRENIIYTPVLNIFSNQKIKGQIINEKYYKRRGQFTNQFIYYYKFSVNGKDYSNPSYDEKYKLGDSVLIEYNETFPFMNRIKNQK</sequence>
<protein>
    <recommendedName>
        <fullName evidence="3">DUF3592 domain-containing protein</fullName>
    </recommendedName>
</protein>
<keyword evidence="2" id="KW-1185">Reference proteome</keyword>
<evidence type="ECO:0000313" key="1">
    <source>
        <dbReference type="EMBL" id="SFN34896.1"/>
    </source>
</evidence>
<evidence type="ECO:0000313" key="2">
    <source>
        <dbReference type="Proteomes" id="UP000198769"/>
    </source>
</evidence>
<organism evidence="1 2">
    <name type="scientific">Chryseobacterium oleae</name>
    <dbReference type="NCBI Taxonomy" id="491207"/>
    <lineage>
        <taxon>Bacteria</taxon>
        <taxon>Pseudomonadati</taxon>
        <taxon>Bacteroidota</taxon>
        <taxon>Flavobacteriia</taxon>
        <taxon>Flavobacteriales</taxon>
        <taxon>Weeksellaceae</taxon>
        <taxon>Chryseobacterium group</taxon>
        <taxon>Chryseobacterium</taxon>
    </lineage>
</organism>
<gene>
    <name evidence="1" type="ORF">SAMN05421594_2254</name>
</gene>
<dbReference type="AlphaFoldDB" id="A0A1I4YA10"/>
<dbReference type="RefSeq" id="WP_139222023.1">
    <property type="nucleotide sequence ID" value="NZ_FOVD01000003.1"/>
</dbReference>
<name>A0A1I4YA10_CHROL</name>
<dbReference type="Proteomes" id="UP000198769">
    <property type="component" value="Unassembled WGS sequence"/>
</dbReference>
<dbReference type="OrthoDB" id="885476at2"/>
<evidence type="ECO:0008006" key="3">
    <source>
        <dbReference type="Google" id="ProtNLM"/>
    </source>
</evidence>
<accession>A0A1I4YA10</accession>
<reference evidence="2" key="1">
    <citation type="submission" date="2016-10" db="EMBL/GenBank/DDBJ databases">
        <authorList>
            <person name="Varghese N."/>
            <person name="Submissions S."/>
        </authorList>
    </citation>
    <scope>NUCLEOTIDE SEQUENCE [LARGE SCALE GENOMIC DNA]</scope>
    <source>
        <strain evidence="2">DSM 25575</strain>
    </source>
</reference>
<dbReference type="EMBL" id="FOVD01000003">
    <property type="protein sequence ID" value="SFN34896.1"/>
    <property type="molecule type" value="Genomic_DNA"/>
</dbReference>